<dbReference type="PANTHER" id="PTHR36766:SF73">
    <property type="entry name" value="NB-ARC DOMAIN-CONTAINING PROTEIN"/>
    <property type="match status" value="1"/>
</dbReference>
<evidence type="ECO:0000256" key="1">
    <source>
        <dbReference type="ARBA" id="ARBA00008894"/>
    </source>
</evidence>
<dbReference type="InterPro" id="IPR041118">
    <property type="entry name" value="Rx_N"/>
</dbReference>
<evidence type="ECO:0000256" key="8">
    <source>
        <dbReference type="ARBA" id="ARBA00022833"/>
    </source>
</evidence>
<dbReference type="GO" id="GO:0051707">
    <property type="term" value="P:response to other organism"/>
    <property type="evidence" value="ECO:0007669"/>
    <property type="project" value="UniProtKB-ARBA"/>
</dbReference>
<keyword evidence="4" id="KW-0677">Repeat</keyword>
<dbReference type="GO" id="GO:0005524">
    <property type="term" value="F:ATP binding"/>
    <property type="evidence" value="ECO:0007669"/>
    <property type="project" value="UniProtKB-KW"/>
</dbReference>
<dbReference type="InterPro" id="IPR036388">
    <property type="entry name" value="WH-like_DNA-bd_sf"/>
</dbReference>
<dbReference type="SMART" id="SM00614">
    <property type="entry name" value="ZnF_BED"/>
    <property type="match status" value="1"/>
</dbReference>
<dbReference type="InterPro" id="IPR056789">
    <property type="entry name" value="LRR_R13L1-DRL21"/>
</dbReference>
<dbReference type="InterPro" id="IPR058922">
    <property type="entry name" value="WHD_DRP"/>
</dbReference>
<proteinExistence type="inferred from homology"/>
<evidence type="ECO:0000313" key="14">
    <source>
        <dbReference type="Proteomes" id="UP000008022"/>
    </source>
</evidence>
<dbReference type="Pfam" id="PF25019">
    <property type="entry name" value="LRR_R13L1-DRL21"/>
    <property type="match status" value="1"/>
</dbReference>
<keyword evidence="6 10" id="KW-0863">Zinc-finger</keyword>
<dbReference type="SUPFAM" id="SSF57667">
    <property type="entry name" value="beta-beta-alpha zinc fingers"/>
    <property type="match status" value="1"/>
</dbReference>
<dbReference type="GO" id="GO:0043531">
    <property type="term" value="F:ADP binding"/>
    <property type="evidence" value="ECO:0007669"/>
    <property type="project" value="InterPro"/>
</dbReference>
<feature type="region of interest" description="Disordered" evidence="11">
    <location>
        <begin position="908"/>
        <end position="932"/>
    </location>
</feature>
<dbReference type="InterPro" id="IPR002182">
    <property type="entry name" value="NB-ARC"/>
</dbReference>
<dbReference type="eggNOG" id="KOG4658">
    <property type="taxonomic scope" value="Eukaryota"/>
</dbReference>
<keyword evidence="7" id="KW-0611">Plant defense</keyword>
<keyword evidence="3" id="KW-0479">Metal-binding</keyword>
<keyword evidence="9" id="KW-0067">ATP-binding</keyword>
<dbReference type="GO" id="GO:0006952">
    <property type="term" value="P:defense response"/>
    <property type="evidence" value="ECO:0007669"/>
    <property type="project" value="UniProtKB-KW"/>
</dbReference>
<evidence type="ECO:0000256" key="3">
    <source>
        <dbReference type="ARBA" id="ARBA00022723"/>
    </source>
</evidence>
<dbReference type="PANTHER" id="PTHR36766">
    <property type="entry name" value="PLANT BROAD-SPECTRUM MILDEW RESISTANCE PROTEIN RPW8"/>
    <property type="match status" value="1"/>
</dbReference>
<protein>
    <recommendedName>
        <fullName evidence="12">BED-type domain-containing protein</fullName>
    </recommendedName>
</protein>
<dbReference type="PRINTS" id="PR00364">
    <property type="entry name" value="DISEASERSIST"/>
</dbReference>
<accession>A0A0E0R617</accession>
<dbReference type="EnsemblPlants" id="ORUFI11G07570.1">
    <property type="protein sequence ID" value="ORUFI11G07570.1"/>
    <property type="gene ID" value="ORUFI11G07570"/>
</dbReference>
<sequence>MMAEVEATLLEGGIEWLAQTILENLDSEKLDEWILQVGLSDATEKLKAEMERVDVVVTAVRQRAIGNKLTRSLGRLRELLYDADNAVDELDYYRLQNQVQEENSTLTSDSRNRMKITDESTHNNAVNLRHWNNAELQAEAVRPKFATDISSSSGGPGGKRWSEVWKNFDITEHGNGKAVKKVKCIHCNTVLKCGASKGTSVLHKHLRSISCKNKRGASYQQPNLSSTSDITANSALTVEFGGSGSRKRMKIIDESTHNNAVDSRPWNKAECSSKIQQITGRLQDAIGAVSEVLKLHGSDFVGNSNYRTSTTTTLFPTSSLSPHKIYGRDAEKNAIMKIIADDSYDGVTVVPIVGIAGVGKTALAQLVYNDPIVKHNFDQVWVWVSKDYNEVMLTMEILDFVSQERHEVSHQRKESHNRISSFAKLQEILDGHMDIRTKKFLLVLDDVWDSMDDNTWNTLLVPLKSNRAKGNMILVTTRILSLAQRVGTVDPIKLGPLSYEDFWLFFKACAFGDENYRAHPSLDIIGRKIADKLNGNPLAAETAGPILRKDLAIDHWSNTLRDEAWKSLDISRGIMPSLKLSYDQLPYHLQQCFLYCSIFPSGYCFLGQELIHIWISQGFVHRNSSSKRLEEIGREYLSNLVNSGFFQPGAQTNQFTQVDKTSYVMCGLIHDFARMVSRTEYATIDNPQCNKMLPTIRHLSILTDSTHQEDPDCGKVEERIRNAVKPVKHLRTLVLIGQHNHIFLKSFKDIVQKEHHLRVLQISAPFTDIDPLLFNLVNPTHIRYIKFDDGALPLSVGKFYHLQVFDAGSESDLIIPNDMDNLVSLRHLVAAKQVFSSITSIGKMTSLQELNDFSVHNSLGLNQLQSLNQLVQLGVSGLETITTRIEACGARLRDKHNLEKLHLSSKDAKDGYDSGMSSENEYDTDMSSENETDSDIEPLMEGLTMADTNISPVLKNLPGIAREVLDGLEPHHSLKHLRISGYNGATSPTWFPSSLTCLQTLHLEKCEKWQRLPLERLTLLRKLVLIKMRNATEVSIPSVEELVLTELISLKACSCTSIRNLNDNLKVLKIKSCPALEVFPLFENYPQFEIEQSSWFSCLREITIYGCPHLRVHKPLPPSPNVEKLSITRVSTLPSIEGSSSGTLRIGFSYDWMDEWDESSDQMITLDDKVMAFRNLRFLSGLVICGCQNLTTISLDSLRQLRSLKSLEISNCLELFAPNVPSDTREDMAAADHNTLLCLKLLDIRNCGITGKWLSLLLQHMKTLQELRLQDCEQITGLSIGEEECGQPNLMSATETPSLGFSAENKLPRLPLNIICSLKKIYIKWCSDLTFHGSKDGLAGFTSLEQLEISVCPKLIDSLLHNDGNVEQANRRWLLPISLEELIVQYDGPFEMLQLCFPGNLTRLKKLFLMREVSLTSLQLHSCTALQELTIRCARSQSLNSLEGLQSLGNLRLLQVKGLRAHMGYLLPQSLEELCINNCFIQTLCPRFQMNLTCLKKLEVHHSEFLISLELQSCTALEELTIKYCKSLAVLEGLQFLYGLRSLQVHECPRLPPCLDNLSWQGHLRLEKLCIDDTSILTTSFCKHLTSLEYLKIYGFRSEEGRLTDEQERALQLLTTLQELQFISCDYLQDLPAGLHSLPSLKRLEIWGCYRIRKLPEKGLPPSLEELDIYGCSKELDDQCRTLGSKLKVKIDGSLVSS</sequence>
<reference evidence="13" key="2">
    <citation type="submission" date="2015-06" db="UniProtKB">
        <authorList>
            <consortium name="EnsemblPlants"/>
        </authorList>
    </citation>
    <scope>IDENTIFICATION</scope>
</reference>
<dbReference type="SUPFAM" id="SSF52058">
    <property type="entry name" value="L domain-like"/>
    <property type="match status" value="3"/>
</dbReference>
<dbReference type="Gene3D" id="1.10.10.10">
    <property type="entry name" value="Winged helix-like DNA-binding domain superfamily/Winged helix DNA-binding domain"/>
    <property type="match status" value="1"/>
</dbReference>
<evidence type="ECO:0000256" key="6">
    <source>
        <dbReference type="ARBA" id="ARBA00022771"/>
    </source>
</evidence>
<dbReference type="GO" id="GO:0008270">
    <property type="term" value="F:zinc ion binding"/>
    <property type="evidence" value="ECO:0007669"/>
    <property type="project" value="UniProtKB-KW"/>
</dbReference>
<dbReference type="STRING" id="4529.A0A0E0R617"/>
<evidence type="ECO:0000259" key="12">
    <source>
        <dbReference type="PROSITE" id="PS50808"/>
    </source>
</evidence>
<evidence type="ECO:0000256" key="7">
    <source>
        <dbReference type="ARBA" id="ARBA00022821"/>
    </source>
</evidence>
<dbReference type="Pfam" id="PF18052">
    <property type="entry name" value="Rx_N"/>
    <property type="match status" value="1"/>
</dbReference>
<name>A0A0E0R617_ORYRU</name>
<feature type="domain" description="BED-type" evidence="12">
    <location>
        <begin position="159"/>
        <end position="218"/>
    </location>
</feature>
<keyword evidence="14" id="KW-1185">Reference proteome</keyword>
<dbReference type="InterPro" id="IPR036236">
    <property type="entry name" value="Znf_C2H2_sf"/>
</dbReference>
<evidence type="ECO:0000256" key="5">
    <source>
        <dbReference type="ARBA" id="ARBA00022741"/>
    </source>
</evidence>
<dbReference type="InterPro" id="IPR032675">
    <property type="entry name" value="LRR_dom_sf"/>
</dbReference>
<reference evidence="14" key="1">
    <citation type="submission" date="2013-06" db="EMBL/GenBank/DDBJ databases">
        <authorList>
            <person name="Zhao Q."/>
        </authorList>
    </citation>
    <scope>NUCLEOTIDE SEQUENCE</scope>
    <source>
        <strain evidence="14">cv. W1943</strain>
    </source>
</reference>
<dbReference type="InterPro" id="IPR003656">
    <property type="entry name" value="Znf_BED"/>
</dbReference>
<dbReference type="Gene3D" id="1.20.5.4130">
    <property type="match status" value="1"/>
</dbReference>
<dbReference type="OMA" id="ACANESE"/>
<dbReference type="HOGENOM" id="CLU_000837_8_4_1"/>
<keyword evidence="8" id="KW-0862">Zinc</keyword>
<dbReference type="Gene3D" id="3.40.50.300">
    <property type="entry name" value="P-loop containing nucleotide triphosphate hydrolases"/>
    <property type="match status" value="1"/>
</dbReference>
<evidence type="ECO:0000313" key="13">
    <source>
        <dbReference type="EnsemblPlants" id="ORUFI11G07570.1"/>
    </source>
</evidence>
<dbReference type="Gramene" id="ORUFI11G07570.1">
    <property type="protein sequence ID" value="ORUFI11G07570.1"/>
    <property type="gene ID" value="ORUFI11G07570"/>
</dbReference>
<organism evidence="13 14">
    <name type="scientific">Oryza rufipogon</name>
    <name type="common">Brownbeard rice</name>
    <name type="synonym">Asian wild rice</name>
    <dbReference type="NCBI Taxonomy" id="4529"/>
    <lineage>
        <taxon>Eukaryota</taxon>
        <taxon>Viridiplantae</taxon>
        <taxon>Streptophyta</taxon>
        <taxon>Embryophyta</taxon>
        <taxon>Tracheophyta</taxon>
        <taxon>Spermatophyta</taxon>
        <taxon>Magnoliopsida</taxon>
        <taxon>Liliopsida</taxon>
        <taxon>Poales</taxon>
        <taxon>Poaceae</taxon>
        <taxon>BOP clade</taxon>
        <taxon>Oryzoideae</taxon>
        <taxon>Oryzeae</taxon>
        <taxon>Oryzinae</taxon>
        <taxon>Oryza</taxon>
    </lineage>
</organism>
<dbReference type="Pfam" id="PF00931">
    <property type="entry name" value="NB-ARC"/>
    <property type="match status" value="1"/>
</dbReference>
<evidence type="ECO:0000256" key="10">
    <source>
        <dbReference type="PROSITE-ProRule" id="PRU00027"/>
    </source>
</evidence>
<dbReference type="InterPro" id="IPR027417">
    <property type="entry name" value="P-loop_NTPase"/>
</dbReference>
<evidence type="ECO:0000256" key="11">
    <source>
        <dbReference type="SAM" id="MobiDB-lite"/>
    </source>
</evidence>
<keyword evidence="5" id="KW-0547">Nucleotide-binding</keyword>
<dbReference type="SUPFAM" id="SSF52540">
    <property type="entry name" value="P-loop containing nucleoside triphosphate hydrolases"/>
    <property type="match status" value="1"/>
</dbReference>
<keyword evidence="2" id="KW-0433">Leucine-rich repeat</keyword>
<comment type="similarity">
    <text evidence="1">Belongs to the disease resistance NB-LRR family.</text>
</comment>
<dbReference type="GO" id="GO:0003677">
    <property type="term" value="F:DNA binding"/>
    <property type="evidence" value="ECO:0007669"/>
    <property type="project" value="InterPro"/>
</dbReference>
<dbReference type="Gene3D" id="3.80.10.10">
    <property type="entry name" value="Ribonuclease Inhibitor"/>
    <property type="match status" value="4"/>
</dbReference>
<evidence type="ECO:0000256" key="9">
    <source>
        <dbReference type="ARBA" id="ARBA00022840"/>
    </source>
</evidence>
<evidence type="ECO:0000256" key="2">
    <source>
        <dbReference type="ARBA" id="ARBA00022614"/>
    </source>
</evidence>
<feature type="compositionally biased region" description="Acidic residues" evidence="11">
    <location>
        <begin position="920"/>
        <end position="932"/>
    </location>
</feature>
<evidence type="ECO:0000256" key="4">
    <source>
        <dbReference type="ARBA" id="ARBA00022737"/>
    </source>
</evidence>
<dbReference type="PROSITE" id="PS50808">
    <property type="entry name" value="ZF_BED"/>
    <property type="match status" value="1"/>
</dbReference>
<dbReference type="Pfam" id="PF23559">
    <property type="entry name" value="WHD_DRP"/>
    <property type="match status" value="1"/>
</dbReference>
<dbReference type="Pfam" id="PF02892">
    <property type="entry name" value="zf-BED"/>
    <property type="match status" value="1"/>
</dbReference>
<dbReference type="Proteomes" id="UP000008022">
    <property type="component" value="Unassembled WGS sequence"/>
</dbReference>